<evidence type="ECO:0000256" key="4">
    <source>
        <dbReference type="SAM" id="MobiDB-lite"/>
    </source>
</evidence>
<dbReference type="PANTHER" id="PTHR43308">
    <property type="entry name" value="OUTER MEMBRANE PROTEIN ALPHA-RELATED"/>
    <property type="match status" value="1"/>
</dbReference>
<organism evidence="6 7">
    <name type="scientific">Allocoleopsis franciscana PCC 7113</name>
    <dbReference type="NCBI Taxonomy" id="1173027"/>
    <lineage>
        <taxon>Bacteria</taxon>
        <taxon>Bacillati</taxon>
        <taxon>Cyanobacteriota</taxon>
        <taxon>Cyanophyceae</taxon>
        <taxon>Coleofasciculales</taxon>
        <taxon>Coleofasciculaceae</taxon>
        <taxon>Allocoleopsis</taxon>
        <taxon>Allocoleopsis franciscana</taxon>
    </lineage>
</organism>
<feature type="signal peptide" evidence="2">
    <location>
        <begin position="1"/>
        <end position="25"/>
    </location>
</feature>
<feature type="chain" id="PRO_5003937514" evidence="2">
    <location>
        <begin position="26"/>
        <end position="651"/>
    </location>
</feature>
<dbReference type="InterPro" id="IPR051465">
    <property type="entry name" value="Cell_Envelope_Struct_Comp"/>
</dbReference>
<dbReference type="PROSITE" id="PS51272">
    <property type="entry name" value="SLH"/>
    <property type="match status" value="1"/>
</dbReference>
<name>K9WG56_9CYAN</name>
<dbReference type="InterPro" id="IPR007049">
    <property type="entry name" value="Carb-sel_porin_OprB"/>
</dbReference>
<feature type="coiled-coil region" evidence="3">
    <location>
        <begin position="201"/>
        <end position="235"/>
    </location>
</feature>
<dbReference type="InterPro" id="IPR001119">
    <property type="entry name" value="SLH_dom"/>
</dbReference>
<dbReference type="GO" id="GO:0008643">
    <property type="term" value="P:carbohydrate transport"/>
    <property type="evidence" value="ECO:0007669"/>
    <property type="project" value="InterPro"/>
</dbReference>
<keyword evidence="7" id="KW-1185">Reference proteome</keyword>
<evidence type="ECO:0000256" key="1">
    <source>
        <dbReference type="ARBA" id="ARBA00008769"/>
    </source>
</evidence>
<dbReference type="STRING" id="1173027.Mic7113_3010"/>
<dbReference type="InterPro" id="IPR047684">
    <property type="entry name" value="Por_som-like"/>
</dbReference>
<dbReference type="GO" id="GO:0016020">
    <property type="term" value="C:membrane"/>
    <property type="evidence" value="ECO:0007669"/>
    <property type="project" value="InterPro"/>
</dbReference>
<dbReference type="AlphaFoldDB" id="K9WG56"/>
<comment type="similarity">
    <text evidence="1 2">Belongs to the OprB family.</text>
</comment>
<dbReference type="NCBIfam" id="NF033921">
    <property type="entry name" value="por_somb"/>
    <property type="match status" value="1"/>
</dbReference>
<feature type="compositionally biased region" description="Polar residues" evidence="4">
    <location>
        <begin position="118"/>
        <end position="129"/>
    </location>
</feature>
<dbReference type="PANTHER" id="PTHR43308:SF1">
    <property type="entry name" value="OUTER MEMBRANE PROTEIN ALPHA"/>
    <property type="match status" value="1"/>
</dbReference>
<feature type="domain" description="SLH" evidence="5">
    <location>
        <begin position="127"/>
        <end position="191"/>
    </location>
</feature>
<dbReference type="RefSeq" id="WP_015182930.1">
    <property type="nucleotide sequence ID" value="NC_019738.1"/>
</dbReference>
<evidence type="ECO:0000313" key="7">
    <source>
        <dbReference type="Proteomes" id="UP000010471"/>
    </source>
</evidence>
<evidence type="ECO:0000256" key="3">
    <source>
        <dbReference type="SAM" id="Coils"/>
    </source>
</evidence>
<dbReference type="EMBL" id="CP003630">
    <property type="protein sequence ID" value="AFZ18781.1"/>
    <property type="molecule type" value="Genomic_DNA"/>
</dbReference>
<dbReference type="Gene3D" id="2.40.160.180">
    <property type="entry name" value="Carbohydrate-selective porin OprB"/>
    <property type="match status" value="1"/>
</dbReference>
<keyword evidence="3" id="KW-0175">Coiled coil</keyword>
<dbReference type="Pfam" id="PF04966">
    <property type="entry name" value="OprB"/>
    <property type="match status" value="1"/>
</dbReference>
<dbReference type="HOGENOM" id="CLU_018575_1_0_3"/>
<dbReference type="Proteomes" id="UP000010471">
    <property type="component" value="Chromosome"/>
</dbReference>
<dbReference type="eggNOG" id="COG2067">
    <property type="taxonomic scope" value="Bacteria"/>
</dbReference>
<dbReference type="GO" id="GO:0015288">
    <property type="term" value="F:porin activity"/>
    <property type="evidence" value="ECO:0007669"/>
    <property type="project" value="InterPro"/>
</dbReference>
<dbReference type="KEGG" id="mic:Mic7113_3010"/>
<protein>
    <submittedName>
        <fullName evidence="6">Putative S-layer protein</fullName>
    </submittedName>
</protein>
<dbReference type="InterPro" id="IPR038673">
    <property type="entry name" value="OprB_sf"/>
</dbReference>
<evidence type="ECO:0000313" key="6">
    <source>
        <dbReference type="EMBL" id="AFZ18781.1"/>
    </source>
</evidence>
<feature type="region of interest" description="Disordered" evidence="4">
    <location>
        <begin position="54"/>
        <end position="129"/>
    </location>
</feature>
<keyword evidence="2" id="KW-0732">Signal</keyword>
<accession>K9WG56</accession>
<dbReference type="PATRIC" id="fig|1173027.3.peg.3315"/>
<sequence>MPKILWDSFVGAAFGVSICALSASADITTPEVLMGEEGSVESTEFPVSVSPLAESKSLDVQEPSVSDSLAVSSPELEITNPEVETPTAPAPSEVFSPQVTPDNAPSVDSLHLSEEESSNGAMEQVTSVSQLSDVQPTDWAYEALRSLVERYGCIAGYPDGTFRGNRAMTRYEFAAGLNACMNQIERLIAANTANFVTKEDLATLQRLVDEFRSELGALQGRVDTLEARTTQLETQQFSTTTKLSGEAIFAITDVLSGDSDPFNVGITRNNTVFANRVRLNLLTSFTGNDVLHTRLESGNFPHPQRPRAFRYGADPILSDFGILGSTPEGGQTFNIGATEPPGSVALGLLSYKFSVGQNLRVAIFGNLGEHPDYLPTTFSTWADDDGGTGSISTFAQYSPIYRIGVGAGAGLNYSFSPSVSLSLGYLAAEANIPESLSAANLRGGGLFSGRYGALAQLTFQPNDNIALGLTYNHSYSAGLPLFFNDVGTTSANVNITLTSPSLRYSADSFGVAGMWRVTPGFAVNGWFVYTNVKGKPPVGDEGGSADVFSYAVSLAFPDLGKRGNLGGIVVGVPPYATRIGIAPSLQDLFGTNDAVKLIPNRAIPLHIEAFYKYQLTDNISITPGVIWLTAPNQTTTNSDVVIGTLRTTFTF</sequence>
<dbReference type="Pfam" id="PF00395">
    <property type="entry name" value="SLH"/>
    <property type="match status" value="1"/>
</dbReference>
<reference evidence="6 7" key="1">
    <citation type="submission" date="2012-06" db="EMBL/GenBank/DDBJ databases">
        <title>Finished chromosome of genome of Microcoleus sp. PCC 7113.</title>
        <authorList>
            <consortium name="US DOE Joint Genome Institute"/>
            <person name="Gugger M."/>
            <person name="Coursin T."/>
            <person name="Rippka R."/>
            <person name="Tandeau De Marsac N."/>
            <person name="Huntemann M."/>
            <person name="Wei C.-L."/>
            <person name="Han J."/>
            <person name="Detter J.C."/>
            <person name="Han C."/>
            <person name="Tapia R."/>
            <person name="Chen A."/>
            <person name="Kyrpides N."/>
            <person name="Mavromatis K."/>
            <person name="Markowitz V."/>
            <person name="Szeto E."/>
            <person name="Ivanova N."/>
            <person name="Pagani I."/>
            <person name="Pati A."/>
            <person name="Goodwin L."/>
            <person name="Nordberg H.P."/>
            <person name="Cantor M.N."/>
            <person name="Hua S.X."/>
            <person name="Woyke T."/>
            <person name="Kerfeld C.A."/>
        </authorList>
    </citation>
    <scope>NUCLEOTIDE SEQUENCE [LARGE SCALE GENOMIC DNA]</scope>
    <source>
        <strain evidence="6 7">PCC 7113</strain>
    </source>
</reference>
<evidence type="ECO:0000259" key="5">
    <source>
        <dbReference type="PROSITE" id="PS51272"/>
    </source>
</evidence>
<evidence type="ECO:0000256" key="2">
    <source>
        <dbReference type="RuleBase" id="RU363072"/>
    </source>
</evidence>
<proteinExistence type="inferred from homology"/>
<gene>
    <name evidence="6" type="ORF">Mic7113_3010</name>
</gene>